<organism evidence="5 6">
    <name type="scientific">Pleuronectes platessa</name>
    <name type="common">European plaice</name>
    <dbReference type="NCBI Taxonomy" id="8262"/>
    <lineage>
        <taxon>Eukaryota</taxon>
        <taxon>Metazoa</taxon>
        <taxon>Chordata</taxon>
        <taxon>Craniata</taxon>
        <taxon>Vertebrata</taxon>
        <taxon>Euteleostomi</taxon>
        <taxon>Actinopterygii</taxon>
        <taxon>Neopterygii</taxon>
        <taxon>Teleostei</taxon>
        <taxon>Neoteleostei</taxon>
        <taxon>Acanthomorphata</taxon>
        <taxon>Carangaria</taxon>
        <taxon>Pleuronectiformes</taxon>
        <taxon>Pleuronectoidei</taxon>
        <taxon>Pleuronectidae</taxon>
        <taxon>Pleuronectes</taxon>
    </lineage>
</organism>
<feature type="region of interest" description="Disordered" evidence="3">
    <location>
        <begin position="632"/>
        <end position="673"/>
    </location>
</feature>
<comment type="caution">
    <text evidence="5">The sequence shown here is derived from an EMBL/GenBank/DDBJ whole genome shotgun (WGS) entry which is preliminary data.</text>
</comment>
<gene>
    <name evidence="5" type="ORF">PLEPLA_LOCUS45811</name>
</gene>
<evidence type="ECO:0000313" key="6">
    <source>
        <dbReference type="Proteomes" id="UP001153269"/>
    </source>
</evidence>
<feature type="region of interest" description="Disordered" evidence="3">
    <location>
        <begin position="572"/>
        <end position="597"/>
    </location>
</feature>
<dbReference type="PANTHER" id="PTHR21583:SF8">
    <property type="entry name" value="PROTEIN ELYS"/>
    <property type="match status" value="1"/>
</dbReference>
<feature type="compositionally biased region" description="Polar residues" evidence="3">
    <location>
        <begin position="638"/>
        <end position="652"/>
    </location>
</feature>
<feature type="compositionally biased region" description="Polar residues" evidence="3">
    <location>
        <begin position="790"/>
        <end position="800"/>
    </location>
</feature>
<evidence type="ECO:0000259" key="4">
    <source>
        <dbReference type="Pfam" id="PF13934"/>
    </source>
</evidence>
<dbReference type="GO" id="GO:0005634">
    <property type="term" value="C:nucleus"/>
    <property type="evidence" value="ECO:0007669"/>
    <property type="project" value="UniProtKB-SubCell"/>
</dbReference>
<evidence type="ECO:0000313" key="5">
    <source>
        <dbReference type="EMBL" id="CAB1457983.1"/>
    </source>
</evidence>
<protein>
    <recommendedName>
        <fullName evidence="4">ELYS-like domain-containing protein</fullName>
    </recommendedName>
</protein>
<sequence>MLDAEGQWSEALASNNVRAIIRWLRTLEGDVDMEEILPSFSCWVQRTSEFTKKEMLTLCFSRCQSLWMFLDRSSFTRVHMLLQRLRNLLTLAEWARRQLASAHLWHGVGVPCGVCRDTLSSSDVRRGCWGREHRALKQHIWLGRLVQWFGIMGLLPKLPEAHEVKRISQMWKEMEHSHQKSYLETLGWEEEEGGGRGSSFIRGLVTELSKKHWCVWAFEDCRDQRYPPPDLQALLKLVLVPRIDNMSVQAILMYFILDMTSFLQCRDDLLRSFCLAFTIPAGFSQQIRAFWLLDHGHVKASMELLLSPRAAVPWLPWQHRCIIHCLLTRRQPSSALRYLHWASPAIESAEDAQLFVDVLLQNSCVSAAWDLLRRGHTESDDAAMYFLQACNRFGLCTEALKYIPAGCNAEGDNGTKSTGMKEGRPPCPLSAKLYQAQNTVSPGELVQLVRFAAMEVRNPRPKISGLVWPEHAERKSNSREMFLSTQTLSLLTPGSSPMDLTEEQTAHTEESGEELIHNQHETHKHSSSCKELTSDSVSSSPASSSLPLLRRGCPHVYESTLTLQRISSLLTDSENKSVGDDEEERRPPSSVDVLPDCPELLPTPDGATDLVSHSNWKRGASAERVLSAEEGEHVETGVFSSEDSTGGDTVSGLTMDAALPPDKSNGISQSHPSLCEAKREGHSFLSPHFGITDPWSTVMPRDDQSDCIDSQVFSLCEEAISDCFVEEDLHQKEEALGYFTQDPSCSLRTDLHHGPMLEQPTATGASGDLVKMGVQDSPRLSPVCSLISTSSAPSETSVKSPHTARLKTDDPCVQSTSAGPDHCKVGWGRQDAFAAEPGAAFTPDKSRALNQPYSYSLLTFMDFTANLQGDKRGGKQADKEEPAGWSSAKASQGAMRSGRTRSRKGKRVKTA</sequence>
<keyword evidence="2" id="KW-0539">Nucleus</keyword>
<dbReference type="AlphaFoldDB" id="A0A9N7VVK3"/>
<dbReference type="PANTHER" id="PTHR21583">
    <property type="entry name" value="ELYS PROTEIN"/>
    <property type="match status" value="1"/>
</dbReference>
<evidence type="ECO:0000256" key="1">
    <source>
        <dbReference type="ARBA" id="ARBA00004123"/>
    </source>
</evidence>
<dbReference type="Pfam" id="PF13934">
    <property type="entry name" value="ELYS"/>
    <property type="match status" value="1"/>
</dbReference>
<evidence type="ECO:0000256" key="2">
    <source>
        <dbReference type="ARBA" id="ARBA00023242"/>
    </source>
</evidence>
<feature type="compositionally biased region" description="Basic and acidic residues" evidence="3">
    <location>
        <begin position="573"/>
        <end position="587"/>
    </location>
</feature>
<evidence type="ECO:0000256" key="3">
    <source>
        <dbReference type="SAM" id="MobiDB-lite"/>
    </source>
</evidence>
<feature type="region of interest" description="Disordered" evidence="3">
    <location>
        <begin position="490"/>
        <end position="549"/>
    </location>
</feature>
<feature type="compositionally biased region" description="Basic and acidic residues" evidence="3">
    <location>
        <begin position="869"/>
        <end position="882"/>
    </location>
</feature>
<feature type="region of interest" description="Disordered" evidence="3">
    <location>
        <begin position="790"/>
        <end position="818"/>
    </location>
</feature>
<dbReference type="InterPro" id="IPR025151">
    <property type="entry name" value="ELYS_dom"/>
</dbReference>
<accession>A0A9N7VVK3</accession>
<reference evidence="5" key="1">
    <citation type="submission" date="2020-03" db="EMBL/GenBank/DDBJ databases">
        <authorList>
            <person name="Weist P."/>
        </authorList>
    </citation>
    <scope>NUCLEOTIDE SEQUENCE</scope>
</reference>
<feature type="compositionally biased region" description="Basic and acidic residues" evidence="3">
    <location>
        <begin position="504"/>
        <end position="521"/>
    </location>
</feature>
<name>A0A9N7VVK3_PLEPL</name>
<comment type="subcellular location">
    <subcellularLocation>
        <location evidence="1">Nucleus</location>
    </subcellularLocation>
</comment>
<feature type="domain" description="ELYS-like" evidence="4">
    <location>
        <begin position="222"/>
        <end position="390"/>
    </location>
</feature>
<feature type="region of interest" description="Disordered" evidence="3">
    <location>
        <begin position="868"/>
        <end position="911"/>
    </location>
</feature>
<keyword evidence="6" id="KW-1185">Reference proteome</keyword>
<dbReference type="InterPro" id="IPR052620">
    <property type="entry name" value="ELYS/MEL-28_NucAsmblyFactor"/>
</dbReference>
<dbReference type="EMBL" id="CADEAL010004368">
    <property type="protein sequence ID" value="CAB1457983.1"/>
    <property type="molecule type" value="Genomic_DNA"/>
</dbReference>
<proteinExistence type="predicted"/>
<feature type="compositionally biased region" description="Low complexity" evidence="3">
    <location>
        <begin position="534"/>
        <end position="549"/>
    </location>
</feature>
<dbReference type="Proteomes" id="UP001153269">
    <property type="component" value="Unassembled WGS sequence"/>
</dbReference>
<feature type="compositionally biased region" description="Basic residues" evidence="3">
    <location>
        <begin position="898"/>
        <end position="911"/>
    </location>
</feature>